<evidence type="ECO:0000313" key="3">
    <source>
        <dbReference type="EMBL" id="MFD2839077.1"/>
    </source>
</evidence>
<dbReference type="PANTHER" id="PTHR45766">
    <property type="entry name" value="DNA ANNEALING HELICASE AND ENDONUCLEASE ZRANB3 FAMILY MEMBER"/>
    <property type="match status" value="1"/>
</dbReference>
<dbReference type="Proteomes" id="UP001597391">
    <property type="component" value="Unassembled WGS sequence"/>
</dbReference>
<keyword evidence="3" id="KW-0067">ATP-binding</keyword>
<dbReference type="GO" id="GO:0004386">
    <property type="term" value="F:helicase activity"/>
    <property type="evidence" value="ECO:0007669"/>
    <property type="project" value="UniProtKB-KW"/>
</dbReference>
<dbReference type="SMART" id="SM00490">
    <property type="entry name" value="HELICc"/>
    <property type="match status" value="1"/>
</dbReference>
<name>A0ABW5XAK1_9MICO</name>
<evidence type="ECO:0000259" key="2">
    <source>
        <dbReference type="PROSITE" id="PS51194"/>
    </source>
</evidence>
<dbReference type="InterPro" id="IPR024975">
    <property type="entry name" value="NOV_C"/>
</dbReference>
<evidence type="ECO:0000313" key="4">
    <source>
        <dbReference type="Proteomes" id="UP001597391"/>
    </source>
</evidence>
<gene>
    <name evidence="3" type="ORF">ACFSYH_00620</name>
</gene>
<evidence type="ECO:0000256" key="1">
    <source>
        <dbReference type="ARBA" id="ARBA00022801"/>
    </source>
</evidence>
<dbReference type="InterPro" id="IPR049730">
    <property type="entry name" value="SNF2/RAD54-like_C"/>
</dbReference>
<dbReference type="InterPro" id="IPR027417">
    <property type="entry name" value="P-loop_NTPase"/>
</dbReference>
<dbReference type="RefSeq" id="WP_377464485.1">
    <property type="nucleotide sequence ID" value="NZ_JBHUOP010000001.1"/>
</dbReference>
<dbReference type="Pfam" id="PF00271">
    <property type="entry name" value="Helicase_C"/>
    <property type="match status" value="1"/>
</dbReference>
<accession>A0ABW5XAK1</accession>
<feature type="domain" description="Helicase C-terminal" evidence="2">
    <location>
        <begin position="31"/>
        <end position="199"/>
    </location>
</feature>
<keyword evidence="3" id="KW-0547">Nucleotide-binding</keyword>
<keyword evidence="1" id="KW-0378">Hydrolase</keyword>
<keyword evidence="3" id="KW-0347">Helicase</keyword>
<protein>
    <submittedName>
        <fullName evidence="3">Helicase-related protein</fullName>
    </submittedName>
</protein>
<dbReference type="PROSITE" id="PS51194">
    <property type="entry name" value="HELICASE_CTER"/>
    <property type="match status" value="1"/>
</dbReference>
<dbReference type="Gene3D" id="3.40.50.300">
    <property type="entry name" value="P-loop containing nucleotide triphosphate hydrolases"/>
    <property type="match status" value="1"/>
</dbReference>
<dbReference type="InterPro" id="IPR001650">
    <property type="entry name" value="Helicase_C-like"/>
</dbReference>
<organism evidence="3 4">
    <name type="scientific">Populibacterium corticicola</name>
    <dbReference type="NCBI Taxonomy" id="1812826"/>
    <lineage>
        <taxon>Bacteria</taxon>
        <taxon>Bacillati</taxon>
        <taxon>Actinomycetota</taxon>
        <taxon>Actinomycetes</taxon>
        <taxon>Micrococcales</taxon>
        <taxon>Jonesiaceae</taxon>
        <taxon>Populibacterium</taxon>
    </lineage>
</organism>
<comment type="caution">
    <text evidence="3">The sequence shown here is derived from an EMBL/GenBank/DDBJ whole genome shotgun (WGS) entry which is preliminary data.</text>
</comment>
<dbReference type="SUPFAM" id="SSF52540">
    <property type="entry name" value="P-loop containing nucleoside triphosphate hydrolases"/>
    <property type="match status" value="1"/>
</dbReference>
<keyword evidence="4" id="KW-1185">Reference proteome</keyword>
<dbReference type="EMBL" id="JBHUOP010000001">
    <property type="protein sequence ID" value="MFD2839077.1"/>
    <property type="molecule type" value="Genomic_DNA"/>
</dbReference>
<proteinExistence type="predicted"/>
<dbReference type="PANTHER" id="PTHR45766:SF6">
    <property type="entry name" value="SWI_SNF-RELATED MATRIX-ASSOCIATED ACTIN-DEPENDENT REGULATOR OF CHROMATIN SUBFAMILY A-LIKE PROTEIN 1"/>
    <property type="match status" value="1"/>
</dbReference>
<dbReference type="Pfam" id="PF13020">
    <property type="entry name" value="NOV_C"/>
    <property type="match status" value="1"/>
</dbReference>
<sequence length="702" mass="79505">MEIAILEDLIRTARAVRHQGEDKKWVQLRAILDQQLLENSDSGQARKIIVFTEHRDTLDYLQRRITAQFGRADSVITIHGGTSREDRKRAREQFTHDPETAVLLATDAAGEGLNLQRAHLMVNYDLPWNPNRLEQRFGRIHRIGQREVCHLWNMVARDTREGDVFAKLLSKIDQMEQAYNGNLFNVLGESGAFQERSLRDLLIEAIRYGDQPEVKQKLDRIIDSSVSDGLNELVAERTLHPEMFSALSLDEIKERMEESRARRLQPGYIAAFFIPAFMRLGGQIRKREKGRYEIVQVPARIVETARRLNRWAPVAQQYERVTFELELVRLSGSSPAALIAPGHPLLQAVIELIISDMGTALAQGTVLVDRRAEQDRELMLLYTVEQRIRQYSEPDRAVSHHFDYALLRRDGHTDVVSAPPYLDFDPPKPDELDAIDEVLKSEWVRQDHESAVRGTVYRNGALPRLAEVRTRIGDESARVRSQVMERLLAEINHWDSEHNRLADLERAGTVGRIRAESAYARARALDSRLEGRLAELDALSNLVADSPVVRGLALVVPRDLLDSGTGEQRNSSAEARELVERRAVDAVLAAERALGRTPVEQVRNNPGFDIRSTSIDGEAFFIEVKGRIEGADIFTITTNEVSFAQTQGARHRLALVKVSSAGPERDELRYVSDAFAHIEPSTSTRSLNEVWEDYWSRGGPPT</sequence>
<dbReference type="CDD" id="cd18793">
    <property type="entry name" value="SF2_C_SNF"/>
    <property type="match status" value="1"/>
</dbReference>
<reference evidence="4" key="1">
    <citation type="journal article" date="2019" name="Int. J. Syst. Evol. Microbiol.">
        <title>The Global Catalogue of Microorganisms (GCM) 10K type strain sequencing project: providing services to taxonomists for standard genome sequencing and annotation.</title>
        <authorList>
            <consortium name="The Broad Institute Genomics Platform"/>
            <consortium name="The Broad Institute Genome Sequencing Center for Infectious Disease"/>
            <person name="Wu L."/>
            <person name="Ma J."/>
        </authorList>
    </citation>
    <scope>NUCLEOTIDE SEQUENCE [LARGE SCALE GENOMIC DNA]</scope>
    <source>
        <strain evidence="4">KCTC 33576</strain>
    </source>
</reference>